<accession>A0A5Q4ZUS8</accession>
<feature type="domain" description="Type I restriction modification DNA specificity" evidence="5">
    <location>
        <begin position="239"/>
        <end position="392"/>
    </location>
</feature>
<feature type="coiled-coil region" evidence="4">
    <location>
        <begin position="384"/>
        <end position="461"/>
    </location>
</feature>
<dbReference type="EMBL" id="LR721751">
    <property type="protein sequence ID" value="VVV06342.1"/>
    <property type="molecule type" value="Genomic_DNA"/>
</dbReference>
<reference evidence="6" key="1">
    <citation type="submission" date="2019-09" db="EMBL/GenBank/DDBJ databases">
        <authorList>
            <person name="Hjerde E."/>
        </authorList>
    </citation>
    <scope>NUCLEOTIDE SEQUENCE</scope>
    <source>
        <strain evidence="6">06/09/160</strain>
    </source>
</reference>
<protein>
    <submittedName>
        <fullName evidence="6">Type-1 restriction enzyme EcoKI specificity protein</fullName>
    </submittedName>
</protein>
<organism evidence="6">
    <name type="scientific">Aliivibrio wodanis</name>
    <dbReference type="NCBI Taxonomy" id="80852"/>
    <lineage>
        <taxon>Bacteria</taxon>
        <taxon>Pseudomonadati</taxon>
        <taxon>Pseudomonadota</taxon>
        <taxon>Gammaproteobacteria</taxon>
        <taxon>Vibrionales</taxon>
        <taxon>Vibrionaceae</taxon>
        <taxon>Aliivibrio</taxon>
    </lineage>
</organism>
<keyword evidence="2" id="KW-0680">Restriction system</keyword>
<dbReference type="AlphaFoldDB" id="A0A5Q4ZUS8"/>
<dbReference type="GO" id="GO:0009307">
    <property type="term" value="P:DNA restriction-modification system"/>
    <property type="evidence" value="ECO:0007669"/>
    <property type="project" value="UniProtKB-KW"/>
</dbReference>
<dbReference type="InterPro" id="IPR000055">
    <property type="entry name" value="Restrct_endonuc_typeI_TRD"/>
</dbReference>
<dbReference type="PANTHER" id="PTHR43140:SF1">
    <property type="entry name" value="TYPE I RESTRICTION ENZYME ECOKI SPECIFICITY SUBUNIT"/>
    <property type="match status" value="1"/>
</dbReference>
<dbReference type="InterPro" id="IPR044946">
    <property type="entry name" value="Restrct_endonuc_typeI_TRD_sf"/>
</dbReference>
<evidence type="ECO:0000259" key="5">
    <source>
        <dbReference type="Pfam" id="PF01420"/>
    </source>
</evidence>
<gene>
    <name evidence="6" type="primary">hsdS_2</name>
    <name evidence="6" type="ORF">AW0309160_03832</name>
</gene>
<evidence type="ECO:0000256" key="4">
    <source>
        <dbReference type="SAM" id="Coils"/>
    </source>
</evidence>
<evidence type="ECO:0000313" key="6">
    <source>
        <dbReference type="EMBL" id="VVV06342.1"/>
    </source>
</evidence>
<proteinExistence type="inferred from homology"/>
<dbReference type="CDD" id="cd17256">
    <property type="entry name" value="RMtype1_S_EcoJA65PI-TRD1-CR1_like"/>
    <property type="match status" value="1"/>
</dbReference>
<dbReference type="Pfam" id="PF01420">
    <property type="entry name" value="Methylase_S"/>
    <property type="match status" value="2"/>
</dbReference>
<sequence length="462" mass="50437">MRKLPEGWVHQDLVDITTKIGSGSTPRGGQEAYKTEGIPLVRSMNVRFSGIATKGLAFIDDEQAAKLSAVTINDRDVLLNITGASIGRVSVARDWAIGGRVNQHVCIIRPVFPDPLSDYLNYYLMTPVMQDYINSNESGATRQALTKAKVESLSIPLAPLAEQKRIVEKLDEVLAQVDTIKARLDGIPSLLKRFRQSVLASAVSGKLTSSDNKRGQLSKLGDTGVEIKTGPFGSALHKSDYVEGGISVINPMHINDGKITPATQMSITTEKFESLVAWHLRDGDVVVGRRGEMGRAAVVNEASSKPCLCGTGSMLLRCNDDINPEYLSYIIRSPIAVSYFNATSVGSTMVNLNQKVIKNLEVYFPLLEEQKEIVRLVDQYFAFADTIEAQVKKAQARVDNLTQSILAKAFRGELVPQDPNDEPADKLLERIAQVRIEAEALAKATKKAETARKKAEKAAAKG</sequence>
<dbReference type="CDD" id="cd16961">
    <property type="entry name" value="RMtype1_S_TRD-CR_like"/>
    <property type="match status" value="1"/>
</dbReference>
<feature type="domain" description="Type I restriction modification DNA specificity" evidence="5">
    <location>
        <begin position="5"/>
        <end position="187"/>
    </location>
</feature>
<evidence type="ECO:0000256" key="2">
    <source>
        <dbReference type="ARBA" id="ARBA00022747"/>
    </source>
</evidence>
<dbReference type="InterPro" id="IPR051212">
    <property type="entry name" value="Type-I_RE_S_subunit"/>
</dbReference>
<dbReference type="SUPFAM" id="SSF116734">
    <property type="entry name" value="DNA methylase specificity domain"/>
    <property type="match status" value="2"/>
</dbReference>
<evidence type="ECO:0000256" key="3">
    <source>
        <dbReference type="ARBA" id="ARBA00023125"/>
    </source>
</evidence>
<dbReference type="Gene3D" id="3.90.220.20">
    <property type="entry name" value="DNA methylase specificity domains"/>
    <property type="match status" value="2"/>
</dbReference>
<dbReference type="PANTHER" id="PTHR43140">
    <property type="entry name" value="TYPE-1 RESTRICTION ENZYME ECOKI SPECIFICITY PROTEIN"/>
    <property type="match status" value="1"/>
</dbReference>
<comment type="similarity">
    <text evidence="1">Belongs to the type-I restriction system S methylase family.</text>
</comment>
<dbReference type="REBASE" id="363854">
    <property type="entry name" value="S.Awo160ORF3833P"/>
</dbReference>
<dbReference type="GO" id="GO:0003677">
    <property type="term" value="F:DNA binding"/>
    <property type="evidence" value="ECO:0007669"/>
    <property type="project" value="UniProtKB-KW"/>
</dbReference>
<evidence type="ECO:0000256" key="1">
    <source>
        <dbReference type="ARBA" id="ARBA00010923"/>
    </source>
</evidence>
<keyword evidence="3" id="KW-0238">DNA-binding</keyword>
<keyword evidence="4" id="KW-0175">Coiled coil</keyword>
<name>A0A5Q4ZUS8_9GAMM</name>